<gene>
    <name evidence="3" type="ORF">P8828_06720</name>
</gene>
<name>A0ABU6H0J4_9BACI</name>
<dbReference type="PROSITE" id="PS51737">
    <property type="entry name" value="RECOMBINASE_DNA_BIND"/>
    <property type="match status" value="1"/>
</dbReference>
<keyword evidence="4" id="KW-1185">Reference proteome</keyword>
<evidence type="ECO:0000256" key="1">
    <source>
        <dbReference type="SAM" id="Coils"/>
    </source>
</evidence>
<dbReference type="Proteomes" id="UP001341297">
    <property type="component" value="Unassembled WGS sequence"/>
</dbReference>
<organism evidence="3 4">
    <name type="scientific">Bacillus glycinifermentans</name>
    <dbReference type="NCBI Taxonomy" id="1664069"/>
    <lineage>
        <taxon>Bacteria</taxon>
        <taxon>Bacillati</taxon>
        <taxon>Bacillota</taxon>
        <taxon>Bacilli</taxon>
        <taxon>Bacillales</taxon>
        <taxon>Bacillaceae</taxon>
        <taxon>Bacillus</taxon>
    </lineage>
</organism>
<feature type="coiled-coil region" evidence="1">
    <location>
        <begin position="379"/>
        <end position="448"/>
    </location>
</feature>
<dbReference type="CDD" id="cd00338">
    <property type="entry name" value="Ser_Recombinase"/>
    <property type="match status" value="1"/>
</dbReference>
<evidence type="ECO:0000259" key="2">
    <source>
        <dbReference type="PROSITE" id="PS51737"/>
    </source>
</evidence>
<dbReference type="Pfam" id="PF07508">
    <property type="entry name" value="Recombinase"/>
    <property type="match status" value="1"/>
</dbReference>
<dbReference type="PANTHER" id="PTHR30461:SF23">
    <property type="entry name" value="DNA RECOMBINASE-RELATED"/>
    <property type="match status" value="1"/>
</dbReference>
<dbReference type="InterPro" id="IPR011109">
    <property type="entry name" value="DNA_bind_recombinase_dom"/>
</dbReference>
<dbReference type="Gene3D" id="3.90.1750.20">
    <property type="entry name" value="Putative Large Serine Recombinase, Chain B, Domain 2"/>
    <property type="match status" value="1"/>
</dbReference>
<dbReference type="RefSeq" id="WP_326076103.1">
    <property type="nucleotide sequence ID" value="NZ_JARRTL010000007.1"/>
</dbReference>
<comment type="caution">
    <text evidence="3">The sequence shown here is derived from an EMBL/GenBank/DDBJ whole genome shotgun (WGS) entry which is preliminary data.</text>
</comment>
<keyword evidence="1" id="KW-0175">Coiled coil</keyword>
<dbReference type="InterPro" id="IPR036162">
    <property type="entry name" value="Resolvase-like_N_sf"/>
</dbReference>
<evidence type="ECO:0000313" key="4">
    <source>
        <dbReference type="Proteomes" id="UP001341297"/>
    </source>
</evidence>
<dbReference type="InterPro" id="IPR006119">
    <property type="entry name" value="Resolv_N"/>
</dbReference>
<dbReference type="PANTHER" id="PTHR30461">
    <property type="entry name" value="DNA-INVERTASE FROM LAMBDOID PROPHAGE"/>
    <property type="match status" value="1"/>
</dbReference>
<sequence>MPLDLKERIKRVAIYLRKSRNNEGEESEETLAKHRKRLLDIAKKNNWAYEIFQEVGSSMDNNRDEYQRMIHKLNDGIFDAVLSVNLARVTRDDSETPKFMSLLRQEDILFVTDSERIYDLEIQEDWQALKFTGFVNNWEYENIKAQLRKGKKDSARMGRWANGTPNYGYIYNRLEKKLEIDEEKAEAVKLAFQMCINGIGVDNIAIALNQLGYRTNKGNLFWGNSVKRMIRSPIYKGWIVSNRIKGRNKYQGKLRPKEQWIISKKAAPIIIDKETWEKANNALDKRKALSPRSRAQKHGLSTLIRCGICGRVHAISRRSDRGGARVFQSCSKVNLLGEKCYNSGIMYDVMMELIIDNIKEKREQIAMEITTLPNDKQTIDLKQIKIKRIKEQIKKIEKALHMLQLQLEEDLIDLNYFKERKSKRTIELDNLKTELKNLMDTTQEDEVKSKESFLNKMDSFLSNWKQLDESELNKELMSFIDKVTWYSPRGSKEPPQLKIYWSE</sequence>
<feature type="domain" description="Recombinase" evidence="2">
    <location>
        <begin position="166"/>
        <end position="289"/>
    </location>
</feature>
<dbReference type="SUPFAM" id="SSF53041">
    <property type="entry name" value="Resolvase-like"/>
    <property type="match status" value="1"/>
</dbReference>
<evidence type="ECO:0000313" key="3">
    <source>
        <dbReference type="EMBL" id="MEC0484543.1"/>
    </source>
</evidence>
<dbReference type="Gene3D" id="3.40.50.1390">
    <property type="entry name" value="Resolvase, N-terminal catalytic domain"/>
    <property type="match status" value="1"/>
</dbReference>
<dbReference type="InterPro" id="IPR038109">
    <property type="entry name" value="DNA_bind_recomb_sf"/>
</dbReference>
<dbReference type="Pfam" id="PF00239">
    <property type="entry name" value="Resolvase"/>
    <property type="match status" value="1"/>
</dbReference>
<protein>
    <submittedName>
        <fullName evidence="3">Recombinase family protein</fullName>
    </submittedName>
</protein>
<dbReference type="InterPro" id="IPR050639">
    <property type="entry name" value="SSR_resolvase"/>
</dbReference>
<dbReference type="EMBL" id="JARRTL010000007">
    <property type="protein sequence ID" value="MEC0484543.1"/>
    <property type="molecule type" value="Genomic_DNA"/>
</dbReference>
<proteinExistence type="predicted"/>
<accession>A0ABU6H0J4</accession>
<reference evidence="3 4" key="1">
    <citation type="submission" date="2023-03" db="EMBL/GenBank/DDBJ databases">
        <title>Agriculturally important microbes genome sequencing.</title>
        <authorList>
            <person name="Dunlap C."/>
        </authorList>
    </citation>
    <scope>NUCLEOTIDE SEQUENCE [LARGE SCALE GENOMIC DNA]</scope>
    <source>
        <strain evidence="3 4">CBP-3203</strain>
    </source>
</reference>
<dbReference type="SMART" id="SM00857">
    <property type="entry name" value="Resolvase"/>
    <property type="match status" value="1"/>
</dbReference>